<gene>
    <name evidence="1 3" type="primary">clsB</name>
    <name evidence="3" type="ORF">AACH06_05105</name>
</gene>
<dbReference type="EMBL" id="JBBUTG010000002">
    <property type="protein sequence ID" value="MEK8030194.1"/>
    <property type="molecule type" value="Genomic_DNA"/>
</dbReference>
<dbReference type="Gene3D" id="3.30.870.10">
    <property type="entry name" value="Endonuclease Chain A"/>
    <property type="match status" value="2"/>
</dbReference>
<dbReference type="EC" id="2.7.8.-" evidence="1"/>
<dbReference type="GO" id="GO:0016740">
    <property type="term" value="F:transferase activity"/>
    <property type="evidence" value="ECO:0007669"/>
    <property type="project" value="UniProtKB-KW"/>
</dbReference>
<dbReference type="InterPro" id="IPR025202">
    <property type="entry name" value="PLD-like_dom"/>
</dbReference>
<keyword evidence="4" id="KW-1185">Reference proteome</keyword>
<feature type="active site" evidence="1">
    <location>
        <position position="337"/>
    </location>
</feature>
<comment type="function">
    <text evidence="1">Catalyzes the phosphatidyl group transfer from one phosphatidylglycerol molecule to another to form cardiolipin (CL) (diphosphatidylglycerol) and glycerol.</text>
</comment>
<protein>
    <recommendedName>
        <fullName evidence="1">Cardiolipin synthase B</fullName>
        <shortName evidence="1">CL synthase</shortName>
        <ecNumber evidence="1">2.7.8.-</ecNumber>
    </recommendedName>
</protein>
<keyword evidence="1" id="KW-1003">Cell membrane</keyword>
<proteinExistence type="inferred from homology"/>
<dbReference type="InterPro" id="IPR030872">
    <property type="entry name" value="Cardiolipin_synth_ClsB"/>
</dbReference>
<dbReference type="SUPFAM" id="SSF56024">
    <property type="entry name" value="Phospholipase D/nuclease"/>
    <property type="match status" value="2"/>
</dbReference>
<feature type="active site" evidence="1">
    <location>
        <position position="339"/>
    </location>
</feature>
<comment type="similarity">
    <text evidence="1">Belongs to the phospholipase D family. Cardiolipin synthase subfamily. ClsB sub-subfamily.</text>
</comment>
<keyword evidence="1" id="KW-0444">Lipid biosynthesis</keyword>
<dbReference type="SMART" id="SM00155">
    <property type="entry name" value="PLDc"/>
    <property type="match status" value="2"/>
</dbReference>
<dbReference type="CDD" id="cd09159">
    <property type="entry name" value="PLDc_ybhO_like_2"/>
    <property type="match status" value="1"/>
</dbReference>
<feature type="domain" description="PLD phosphodiesterase" evidence="2">
    <location>
        <begin position="332"/>
        <end position="359"/>
    </location>
</feature>
<evidence type="ECO:0000313" key="3">
    <source>
        <dbReference type="EMBL" id="MEK8030194.1"/>
    </source>
</evidence>
<feature type="domain" description="PLD phosphodiesterase" evidence="2">
    <location>
        <begin position="127"/>
        <end position="154"/>
    </location>
</feature>
<dbReference type="Proteomes" id="UP001371218">
    <property type="component" value="Unassembled WGS sequence"/>
</dbReference>
<dbReference type="PROSITE" id="PS50035">
    <property type="entry name" value="PLD"/>
    <property type="match status" value="2"/>
</dbReference>
<name>A0ABU9BM65_9BURK</name>
<evidence type="ECO:0000313" key="4">
    <source>
        <dbReference type="Proteomes" id="UP001371218"/>
    </source>
</evidence>
<comment type="subcellular location">
    <subcellularLocation>
        <location evidence="1">Cell membrane</location>
        <topology evidence="1">Peripheral membrane protein</topology>
    </subcellularLocation>
</comment>
<dbReference type="PANTHER" id="PTHR21248:SF22">
    <property type="entry name" value="PHOSPHOLIPASE D"/>
    <property type="match status" value="1"/>
</dbReference>
<organism evidence="3 4">
    <name type="scientific">Ideonella lacteola</name>
    <dbReference type="NCBI Taxonomy" id="2984193"/>
    <lineage>
        <taxon>Bacteria</taxon>
        <taxon>Pseudomonadati</taxon>
        <taxon>Pseudomonadota</taxon>
        <taxon>Betaproteobacteria</taxon>
        <taxon>Burkholderiales</taxon>
        <taxon>Sphaerotilaceae</taxon>
        <taxon>Ideonella</taxon>
    </lineage>
</organism>
<comment type="caution">
    <text evidence="3">The sequence shown here is derived from an EMBL/GenBank/DDBJ whole genome shotgun (WGS) entry which is preliminary data.</text>
</comment>
<dbReference type="Pfam" id="PF13091">
    <property type="entry name" value="PLDc_2"/>
    <property type="match status" value="2"/>
</dbReference>
<keyword evidence="1" id="KW-0443">Lipid metabolism</keyword>
<dbReference type="PIRSF" id="PIRSF000850">
    <property type="entry name" value="Phospholipase_D_PSS"/>
    <property type="match status" value="1"/>
</dbReference>
<keyword evidence="1" id="KW-0472">Membrane</keyword>
<reference evidence="3 4" key="1">
    <citation type="submission" date="2024-04" db="EMBL/GenBank/DDBJ databases">
        <title>Novel species of the genus Ideonella isolated from streams.</title>
        <authorList>
            <person name="Lu H."/>
        </authorList>
    </citation>
    <scope>NUCLEOTIDE SEQUENCE [LARGE SCALE GENOMIC DNA]</scope>
    <source>
        <strain evidence="3 4">DXS29W</strain>
    </source>
</reference>
<evidence type="ECO:0000259" key="2">
    <source>
        <dbReference type="PROSITE" id="PS50035"/>
    </source>
</evidence>
<comment type="catalytic activity">
    <reaction evidence="1">
        <text>2 a 1,2-diacyl-sn-glycero-3-phospho-(1'-sn-glycerol) = a cardiolipin + glycerol</text>
        <dbReference type="Rhea" id="RHEA:31451"/>
        <dbReference type="ChEBI" id="CHEBI:17754"/>
        <dbReference type="ChEBI" id="CHEBI:62237"/>
        <dbReference type="ChEBI" id="CHEBI:64716"/>
    </reaction>
</comment>
<evidence type="ECO:0000256" key="1">
    <source>
        <dbReference type="HAMAP-Rule" id="MF_01917"/>
    </source>
</evidence>
<accession>A0ABU9BM65</accession>
<dbReference type="InterPro" id="IPR001736">
    <property type="entry name" value="PLipase_D/transphosphatidylase"/>
</dbReference>
<keyword evidence="1 3" id="KW-0808">Transferase</keyword>
<dbReference type="NCBIfam" id="NF008427">
    <property type="entry name" value="PRK11263.1"/>
    <property type="match status" value="1"/>
</dbReference>
<feature type="active site" evidence="1">
    <location>
        <position position="134"/>
    </location>
</feature>
<keyword evidence="1" id="KW-0594">Phospholipid biosynthesis</keyword>
<feature type="active site" evidence="1">
    <location>
        <position position="139"/>
    </location>
</feature>
<sequence length="428" mass="47705">MNTASDVRSAHPAAWYALPQPQYLGGNDTQLLRGGDEYFPALIARIDRATHEVWLATYIFHHDTAAEAVAAALARAARRGVRVRVVVDGFGTHKALPQLQRWLDGSGASLVIFRPLERWWNWLQPGQLRRLHTKLCVVDGSFGFVGGINIIDDRNDLNHGLSEAPRLDFAVSLAGPVVAPIEQTVRAMWTRAAFGHDWRAEVASMARSAEPLTQARRLLRRLRILPALPPAEGAEGRPVRAAFVVRDNLRQRRSIERAYIEAIRGAARRVDIVCPYFYPGRAFRRTLIRAARRGVRVRLLLQGKLDYRMAGLAARVLYDELLAEGVQIYEYQAAFLHAKAAVIDDEWATVGSSNIDPLSLLLNLEANVAIHDEGFAGELLHAFETALTQSQQITVAPYQKGAWAVLGRGFVAWAAHWYLRMAGLSGRY</sequence>
<dbReference type="PANTHER" id="PTHR21248">
    <property type="entry name" value="CARDIOLIPIN SYNTHASE"/>
    <property type="match status" value="1"/>
</dbReference>
<feature type="active site" evidence="1">
    <location>
        <position position="344"/>
    </location>
</feature>
<dbReference type="HAMAP" id="MF_01917">
    <property type="entry name" value="Cardiolipin_synth_ClsB"/>
    <property type="match status" value="1"/>
</dbReference>
<feature type="active site" evidence="1">
    <location>
        <position position="132"/>
    </location>
</feature>
<keyword evidence="1" id="KW-1208">Phospholipid metabolism</keyword>
<dbReference type="RefSeq" id="WP_341424543.1">
    <property type="nucleotide sequence ID" value="NZ_JBBUTG010000002.1"/>
</dbReference>